<dbReference type="AlphaFoldDB" id="A0A8T1WQG0"/>
<evidence type="ECO:0000313" key="3">
    <source>
        <dbReference type="EMBL" id="KAG7394070.1"/>
    </source>
</evidence>
<protein>
    <recommendedName>
        <fullName evidence="2">PexRD2 WYL domain-containing protein</fullName>
    </recommendedName>
</protein>
<dbReference type="InterPro" id="IPR040691">
    <property type="entry name" value="PexRD2_WYL"/>
</dbReference>
<feature type="region of interest" description="Disordered" evidence="1">
    <location>
        <begin position="16"/>
        <end position="63"/>
    </location>
</feature>
<evidence type="ECO:0000259" key="2">
    <source>
        <dbReference type="Pfam" id="PF18488"/>
    </source>
</evidence>
<evidence type="ECO:0000313" key="4">
    <source>
        <dbReference type="Proteomes" id="UP000693981"/>
    </source>
</evidence>
<feature type="compositionally biased region" description="Acidic residues" evidence="1">
    <location>
        <begin position="39"/>
        <end position="62"/>
    </location>
</feature>
<name>A0A8T1WQG0_9STRA</name>
<dbReference type="Proteomes" id="UP000693981">
    <property type="component" value="Unassembled WGS sequence"/>
</dbReference>
<evidence type="ECO:0000256" key="1">
    <source>
        <dbReference type="SAM" id="MobiDB-lite"/>
    </source>
</evidence>
<organism evidence="3 4">
    <name type="scientific">Phytophthora boehmeriae</name>
    <dbReference type="NCBI Taxonomy" id="109152"/>
    <lineage>
        <taxon>Eukaryota</taxon>
        <taxon>Sar</taxon>
        <taxon>Stramenopiles</taxon>
        <taxon>Oomycota</taxon>
        <taxon>Peronosporomycetes</taxon>
        <taxon>Peronosporales</taxon>
        <taxon>Peronosporaceae</taxon>
        <taxon>Phytophthora</taxon>
    </lineage>
</organism>
<feature type="domain" description="PexRD2 WYL" evidence="2">
    <location>
        <begin position="63"/>
        <end position="123"/>
    </location>
</feature>
<gene>
    <name evidence="3" type="ORF">PHYBOEH_005863</name>
</gene>
<comment type="caution">
    <text evidence="3">The sequence shown here is derived from an EMBL/GenBank/DDBJ whole genome shotgun (WGS) entry which is preliminary data.</text>
</comment>
<dbReference type="Pfam" id="PF18488">
    <property type="entry name" value="WYL_3"/>
    <property type="match status" value="1"/>
</dbReference>
<proteinExistence type="predicted"/>
<dbReference type="OrthoDB" id="146069at2759"/>
<accession>A0A8T1WQG0</accession>
<reference evidence="3" key="1">
    <citation type="submission" date="2021-02" db="EMBL/GenBank/DDBJ databases">
        <authorList>
            <person name="Palmer J.M."/>
        </authorList>
    </citation>
    <scope>NUCLEOTIDE SEQUENCE</scope>
    <source>
        <strain evidence="3">SCRP23</strain>
    </source>
</reference>
<sequence>MRSFVDDHEFQADQALRVEVTSHRGPSQRLLRTHHATDVDDEDNVDDEDDEIDEDDEDEDEERALTTAKMWRMKGDKMSAQGYAEKLGIWNKINSNMRPGEYQQFLRTHRYQKYKTYFNFLKENK</sequence>
<keyword evidence="4" id="KW-1185">Reference proteome</keyword>
<dbReference type="EMBL" id="JAGDFL010000303">
    <property type="protein sequence ID" value="KAG7394070.1"/>
    <property type="molecule type" value="Genomic_DNA"/>
</dbReference>